<evidence type="ECO:0000313" key="2">
    <source>
        <dbReference type="EMBL" id="GAA4695070.1"/>
    </source>
</evidence>
<feature type="chain" id="PRO_5047005631" description="Alpha/beta hydrolase" evidence="1">
    <location>
        <begin position="28"/>
        <end position="339"/>
    </location>
</feature>
<evidence type="ECO:0000256" key="1">
    <source>
        <dbReference type="SAM" id="SignalP"/>
    </source>
</evidence>
<dbReference type="RefSeq" id="WP_345519469.1">
    <property type="nucleotide sequence ID" value="NZ_BAABKM010000002.1"/>
</dbReference>
<organism evidence="2 3">
    <name type="scientific">Nocardioides conyzicola</name>
    <dbReference type="NCBI Taxonomy" id="1651781"/>
    <lineage>
        <taxon>Bacteria</taxon>
        <taxon>Bacillati</taxon>
        <taxon>Actinomycetota</taxon>
        <taxon>Actinomycetes</taxon>
        <taxon>Propionibacteriales</taxon>
        <taxon>Nocardioidaceae</taxon>
        <taxon>Nocardioides</taxon>
    </lineage>
</organism>
<reference evidence="3" key="1">
    <citation type="journal article" date="2019" name="Int. J. Syst. Evol. Microbiol.">
        <title>The Global Catalogue of Microorganisms (GCM) 10K type strain sequencing project: providing services to taxonomists for standard genome sequencing and annotation.</title>
        <authorList>
            <consortium name="The Broad Institute Genomics Platform"/>
            <consortium name="The Broad Institute Genome Sequencing Center for Infectious Disease"/>
            <person name="Wu L."/>
            <person name="Ma J."/>
        </authorList>
    </citation>
    <scope>NUCLEOTIDE SEQUENCE [LARGE SCALE GENOMIC DNA]</scope>
    <source>
        <strain evidence="3">JCM 18531</strain>
    </source>
</reference>
<feature type="signal peptide" evidence="1">
    <location>
        <begin position="1"/>
        <end position="27"/>
    </location>
</feature>
<dbReference type="Proteomes" id="UP001499974">
    <property type="component" value="Unassembled WGS sequence"/>
</dbReference>
<keyword evidence="1" id="KW-0732">Signal</keyword>
<dbReference type="Gene3D" id="3.40.50.1820">
    <property type="entry name" value="alpha/beta hydrolase"/>
    <property type="match status" value="1"/>
</dbReference>
<evidence type="ECO:0008006" key="4">
    <source>
        <dbReference type="Google" id="ProtNLM"/>
    </source>
</evidence>
<evidence type="ECO:0000313" key="3">
    <source>
        <dbReference type="Proteomes" id="UP001499974"/>
    </source>
</evidence>
<dbReference type="SUPFAM" id="SSF53474">
    <property type="entry name" value="alpha/beta-Hydrolases"/>
    <property type="match status" value="1"/>
</dbReference>
<gene>
    <name evidence="2" type="ORF">GCM10023349_07810</name>
</gene>
<accession>A0ABP8WVZ1</accession>
<comment type="caution">
    <text evidence="2">The sequence shown here is derived from an EMBL/GenBank/DDBJ whole genome shotgun (WGS) entry which is preliminary data.</text>
</comment>
<dbReference type="EMBL" id="BAABKM010000002">
    <property type="protein sequence ID" value="GAA4695070.1"/>
    <property type="molecule type" value="Genomic_DNA"/>
</dbReference>
<name>A0ABP8WVZ1_9ACTN</name>
<sequence length="339" mass="35283">MRLTILGVLTALSATLLVPAVGSPATAARPQVVSRSVVFDVENTNATAAVCLPDNRSYRLRGRLVGPRRAIEGRSGAIRVNVLVHDAGTGGWFWRLPGHPGYDYARRLAQHGETSLVLDRLGYGANASDASSCLGAQADMLHQVVQHLRSGRYDFVDRHLGGTPPAARVVTHGHGVGAAIAQVEAATFDDVAGLVLMSWTDRPGTGVARDALGDQTAACLTGVASAPAASAAAFRHQLFAAAPARVQRRAAALRAAVPCGEVTSRAPMVLASGLGAGQVDAPVLLLYGSKDALTRPAARSTQASAYPTKVTTRTFAGAGNALPLERPAQVGATVRRWLR</sequence>
<dbReference type="InterPro" id="IPR029058">
    <property type="entry name" value="AB_hydrolase_fold"/>
</dbReference>
<proteinExistence type="predicted"/>
<protein>
    <recommendedName>
        <fullName evidence="4">Alpha/beta hydrolase</fullName>
    </recommendedName>
</protein>
<keyword evidence="3" id="KW-1185">Reference proteome</keyword>